<dbReference type="GO" id="GO:0008270">
    <property type="term" value="F:zinc ion binding"/>
    <property type="evidence" value="ECO:0007669"/>
    <property type="project" value="UniProtKB-UniRule"/>
</dbReference>
<dbReference type="EMBL" id="CP003803">
    <property type="protein sequence ID" value="AGF46634.1"/>
    <property type="molecule type" value="Genomic_DNA"/>
</dbReference>
<keyword evidence="5 8" id="KW-0456">Lyase</keyword>
<dbReference type="PATRIC" id="fig|1208919.3.peg.71"/>
<proteinExistence type="inferred from homology"/>
<dbReference type="HOGENOM" id="CLU_053879_5_3_4"/>
<dbReference type="InterPro" id="IPR045066">
    <property type="entry name" value="Beta_CA_cladeB"/>
</dbReference>
<protein>
    <recommendedName>
        <fullName evidence="2 8">Carbonic anhydrase</fullName>
        <ecNumber evidence="2 8">4.2.1.1</ecNumber>
    </recommendedName>
    <alternativeName>
        <fullName evidence="8">Carbonate dehydratase</fullName>
    </alternativeName>
</protein>
<evidence type="ECO:0000256" key="7">
    <source>
        <dbReference type="PIRSR" id="PIRSR601765-1"/>
    </source>
</evidence>
<sequence length="210" mass="23454">MFPKRLSQGYLSFKNGRLNSEKSRYKELAESGQNPEIMIIGCCDSRVSPELIFDSKPGEMFVVRNVANLVPPYEDDTNSSYHGTSAAIEFAVNALGIKHIVVLGHESCGGIKSFVENNKPLSQVDFIGKWMSQITSVSEKLNIGNVYNYETAKKLELAVVEHSISNLLTFPSIKERIKNKDIQVHGAYFLISTGELFIKNNNTNNFISNK</sequence>
<feature type="binding site" evidence="7">
    <location>
        <position position="44"/>
    </location>
    <ligand>
        <name>Zn(2+)</name>
        <dbReference type="ChEBI" id="CHEBI:29105"/>
    </ligand>
</feature>
<feature type="binding site" evidence="7">
    <location>
        <position position="108"/>
    </location>
    <ligand>
        <name>Zn(2+)</name>
        <dbReference type="ChEBI" id="CHEBI:29105"/>
    </ligand>
</feature>
<evidence type="ECO:0000256" key="6">
    <source>
        <dbReference type="ARBA" id="ARBA00048348"/>
    </source>
</evidence>
<dbReference type="SUPFAM" id="SSF53056">
    <property type="entry name" value="beta-carbonic anhydrase, cab"/>
    <property type="match status" value="1"/>
</dbReference>
<gene>
    <name evidence="9" type="ORF">CDSE_0287</name>
</gene>
<dbReference type="AlphaFoldDB" id="M1LTI8"/>
<organism evidence="9 10">
    <name type="scientific">Candidatus Kinetoplastidibacterium desouzai TCC079E</name>
    <dbReference type="NCBI Taxonomy" id="1208919"/>
    <lineage>
        <taxon>Bacteria</taxon>
        <taxon>Pseudomonadati</taxon>
        <taxon>Pseudomonadota</taxon>
        <taxon>Betaproteobacteria</taxon>
        <taxon>Candidatus Kinetoplastidibacterium</taxon>
    </lineage>
</organism>
<comment type="catalytic activity">
    <reaction evidence="6 8">
        <text>hydrogencarbonate + H(+) = CO2 + H2O</text>
        <dbReference type="Rhea" id="RHEA:10748"/>
        <dbReference type="ChEBI" id="CHEBI:15377"/>
        <dbReference type="ChEBI" id="CHEBI:15378"/>
        <dbReference type="ChEBI" id="CHEBI:16526"/>
        <dbReference type="ChEBI" id="CHEBI:17544"/>
        <dbReference type="EC" id="4.2.1.1"/>
    </reaction>
</comment>
<feature type="binding site" evidence="7">
    <location>
        <position position="105"/>
    </location>
    <ligand>
        <name>Zn(2+)</name>
        <dbReference type="ChEBI" id="CHEBI:29105"/>
    </ligand>
</feature>
<keyword evidence="3 7" id="KW-0479">Metal-binding</keyword>
<evidence type="ECO:0000256" key="1">
    <source>
        <dbReference type="ARBA" id="ARBA00006217"/>
    </source>
</evidence>
<evidence type="ECO:0000256" key="8">
    <source>
        <dbReference type="RuleBase" id="RU003956"/>
    </source>
</evidence>
<comment type="function">
    <text evidence="8">Reversible hydration of carbon dioxide.</text>
</comment>
<dbReference type="Pfam" id="PF00484">
    <property type="entry name" value="Pro_CA"/>
    <property type="match status" value="1"/>
</dbReference>
<evidence type="ECO:0000256" key="4">
    <source>
        <dbReference type="ARBA" id="ARBA00022833"/>
    </source>
</evidence>
<evidence type="ECO:0000313" key="10">
    <source>
        <dbReference type="Proteomes" id="UP000011547"/>
    </source>
</evidence>
<dbReference type="InterPro" id="IPR015892">
    <property type="entry name" value="Carbonic_anhydrase_CS"/>
</dbReference>
<dbReference type="InterPro" id="IPR036874">
    <property type="entry name" value="Carbonic_anhydrase_sf"/>
</dbReference>
<dbReference type="InterPro" id="IPR001765">
    <property type="entry name" value="Carbonic_anhydrase"/>
</dbReference>
<comment type="cofactor">
    <cofactor evidence="7">
        <name>Zn(2+)</name>
        <dbReference type="ChEBI" id="CHEBI:29105"/>
    </cofactor>
    <text evidence="7">Binds 1 zinc ion per subunit.</text>
</comment>
<evidence type="ECO:0000256" key="3">
    <source>
        <dbReference type="ARBA" id="ARBA00022723"/>
    </source>
</evidence>
<dbReference type="EC" id="4.2.1.1" evidence="2 8"/>
<reference evidence="9 10" key="1">
    <citation type="journal article" date="2013" name="Genome Biol. Evol.">
        <title>Genome evolution and phylogenomic analysis of candidatus kinetoplastibacterium, the betaproteobacterial endosymbionts of strigomonas and angomonas.</title>
        <authorList>
            <person name="Alves J.M."/>
            <person name="Serrano M.G."/>
            <person name="Maia da Silva F."/>
            <person name="Voegtly L.J."/>
            <person name="Matveyev A.V."/>
            <person name="Teixeira M.M."/>
            <person name="Camargo E.P."/>
            <person name="Buck G.A."/>
        </authorList>
    </citation>
    <scope>NUCLEOTIDE SEQUENCE [LARGE SCALE GENOMIC DNA]</scope>
    <source>
        <strain evidence="9 10">TCC079E</strain>
    </source>
</reference>
<keyword evidence="4 7" id="KW-0862">Zinc</keyword>
<dbReference type="KEGG" id="kde:CDSE_0287"/>
<dbReference type="Gene3D" id="3.40.1050.10">
    <property type="entry name" value="Carbonic anhydrase"/>
    <property type="match status" value="1"/>
</dbReference>
<dbReference type="eggNOG" id="COG0288">
    <property type="taxonomic scope" value="Bacteria"/>
</dbReference>
<dbReference type="Proteomes" id="UP000011547">
    <property type="component" value="Chromosome"/>
</dbReference>
<dbReference type="CDD" id="cd00884">
    <property type="entry name" value="beta_CA_cladeB"/>
    <property type="match status" value="1"/>
</dbReference>
<dbReference type="GO" id="GO:0004089">
    <property type="term" value="F:carbonate dehydratase activity"/>
    <property type="evidence" value="ECO:0007669"/>
    <property type="project" value="UniProtKB-UniRule"/>
</dbReference>
<dbReference type="GO" id="GO:0015976">
    <property type="term" value="P:carbon utilization"/>
    <property type="evidence" value="ECO:0007669"/>
    <property type="project" value="InterPro"/>
</dbReference>
<evidence type="ECO:0000313" key="9">
    <source>
        <dbReference type="EMBL" id="AGF46634.1"/>
    </source>
</evidence>
<feature type="binding site" evidence="7">
    <location>
        <position position="42"/>
    </location>
    <ligand>
        <name>Zn(2+)</name>
        <dbReference type="ChEBI" id="CHEBI:29105"/>
    </ligand>
</feature>
<comment type="similarity">
    <text evidence="1 8">Belongs to the beta-class carbonic anhydrase family.</text>
</comment>
<dbReference type="PROSITE" id="PS00705">
    <property type="entry name" value="PROK_CO2_ANHYDRASE_2"/>
    <property type="match status" value="1"/>
</dbReference>
<evidence type="ECO:0000256" key="2">
    <source>
        <dbReference type="ARBA" id="ARBA00012925"/>
    </source>
</evidence>
<evidence type="ECO:0000256" key="5">
    <source>
        <dbReference type="ARBA" id="ARBA00023239"/>
    </source>
</evidence>
<dbReference type="RefSeq" id="WP_015396045.1">
    <property type="nucleotide sequence ID" value="NC_020294.1"/>
</dbReference>
<accession>M1LTI8</accession>
<keyword evidence="10" id="KW-1185">Reference proteome</keyword>
<dbReference type="SMART" id="SM00947">
    <property type="entry name" value="Pro_CA"/>
    <property type="match status" value="1"/>
</dbReference>
<dbReference type="PANTHER" id="PTHR11002:SF76">
    <property type="entry name" value="CARBONIC ANHYDRASE"/>
    <property type="match status" value="1"/>
</dbReference>
<dbReference type="OrthoDB" id="9797527at2"/>
<name>M1LTI8_9PROT</name>
<dbReference type="PANTHER" id="PTHR11002">
    <property type="entry name" value="CARBONIC ANHYDRASE"/>
    <property type="match status" value="1"/>
</dbReference>